<proteinExistence type="predicted"/>
<keyword evidence="1" id="KW-0175">Coiled coil</keyword>
<dbReference type="Proteomes" id="UP000183447">
    <property type="component" value="Unassembled WGS sequence"/>
</dbReference>
<evidence type="ECO:0000256" key="1">
    <source>
        <dbReference type="SAM" id="Coils"/>
    </source>
</evidence>
<dbReference type="AlphaFoldDB" id="A0A1K2I0V7"/>
<dbReference type="Pfam" id="PF06791">
    <property type="entry name" value="TMP_2"/>
    <property type="match status" value="1"/>
</dbReference>
<accession>A0A1K2I0V7</accession>
<feature type="coiled-coil region" evidence="1">
    <location>
        <begin position="355"/>
        <end position="399"/>
    </location>
</feature>
<evidence type="ECO:0000313" key="4">
    <source>
        <dbReference type="Proteomes" id="UP000183447"/>
    </source>
</evidence>
<dbReference type="STRING" id="665118.SAMN02983003_3178"/>
<dbReference type="RefSeq" id="WP_072345268.1">
    <property type="nucleotide sequence ID" value="NZ_FPKU01000003.1"/>
</dbReference>
<protein>
    <submittedName>
        <fullName evidence="3">Phage tail tape measure protein, lambda family</fullName>
    </submittedName>
</protein>
<evidence type="ECO:0000259" key="2">
    <source>
        <dbReference type="Pfam" id="PF06791"/>
    </source>
</evidence>
<sequence>MTLNVALVLSGDASGAKRALGEAANDVRRFKQEAASAGGALDTISPAADRAAQSVRNTGLETGNLAAQLNDIGVQLAGGTSPFLVAIQQGTQINQVLGNRGVAGAVGAVGAAFTSLINPVSLATIAIIGLGGLAIQWLGGLIPQAESANEVLGRQSAALEDLLQGYDAAGKAADDFFSAAGRLPRDSVIVDLSANLDELGKKADAFREKAALEGPVLAGMVAPVDRQVGQLLVAFNQGVIGADELYTGLVRLNRSDLGILGWAIRSQLIEPLQDGARQVAMFEQGLVGLSHALAALGQDTDLQFRLDAGVEKFTAARDRLVSLTPDVRSAGERIQAAFDEAIGTGVATGPAVEELERLRDAALAAQAAQERLAEQRRSAAQAQSAAEGFRRQLETTREQTDLIRMQTDALGLSTYETERARVEFELLTAAKRAGIAVDQELAGTIAGIADAQALAAQGFEFATEAQRRATEDLDSYRSAFSGFLSDLVGGTARGENAWEALANAANNALDRITDRILGVAADGIFDALLGLVAGSLTGGATGGTMGKGLWGSAIFANAKGGVYAGAGISAYSGQIVDRPTLFPFARGAGLMGEAGPEAILPLQRGPDGALGVRVAGAGQAGTGFTFNQTIENRSSEPVRTEQTSGDDGQVYQRVIIGTVQQGIAKDEFRANGLRRPVKSR</sequence>
<gene>
    <name evidence="3" type="ORF">SAMN02983003_3178</name>
</gene>
<dbReference type="InterPro" id="IPR009628">
    <property type="entry name" value="Phage_tape_measure_N"/>
</dbReference>
<organism evidence="3 4">
    <name type="scientific">Devosia enhydra</name>
    <dbReference type="NCBI Taxonomy" id="665118"/>
    <lineage>
        <taxon>Bacteria</taxon>
        <taxon>Pseudomonadati</taxon>
        <taxon>Pseudomonadota</taxon>
        <taxon>Alphaproteobacteria</taxon>
        <taxon>Hyphomicrobiales</taxon>
        <taxon>Devosiaceae</taxon>
        <taxon>Devosia</taxon>
    </lineage>
</organism>
<evidence type="ECO:0000313" key="3">
    <source>
        <dbReference type="EMBL" id="SFZ86006.1"/>
    </source>
</evidence>
<keyword evidence="4" id="KW-1185">Reference proteome</keyword>
<reference evidence="3 4" key="1">
    <citation type="submission" date="2016-11" db="EMBL/GenBank/DDBJ databases">
        <authorList>
            <person name="Jaros S."/>
            <person name="Januszkiewicz K."/>
            <person name="Wedrychowicz H."/>
        </authorList>
    </citation>
    <scope>NUCLEOTIDE SEQUENCE [LARGE SCALE GENOMIC DNA]</scope>
    <source>
        <strain evidence="3 4">ATCC 23634</strain>
    </source>
</reference>
<feature type="domain" description="Bacteriophage tail tape measure N-terminal" evidence="2">
    <location>
        <begin position="48"/>
        <end position="149"/>
    </location>
</feature>
<name>A0A1K2I0V7_9HYPH</name>
<dbReference type="OrthoDB" id="38641at2"/>
<dbReference type="EMBL" id="FPKU01000003">
    <property type="protein sequence ID" value="SFZ86006.1"/>
    <property type="molecule type" value="Genomic_DNA"/>
</dbReference>